<evidence type="ECO:0000256" key="2">
    <source>
        <dbReference type="ARBA" id="ARBA00013090"/>
    </source>
</evidence>
<dbReference type="PROSITE" id="PS00924">
    <property type="entry name" value="ASP_GLU_RACEMASE_2"/>
    <property type="match status" value="1"/>
</dbReference>
<dbReference type="InterPro" id="IPR001920">
    <property type="entry name" value="Asp/Glu_race"/>
</dbReference>
<dbReference type="AlphaFoldDB" id="A0A0R1H2N3"/>
<keyword evidence="4 8" id="KW-0573">Peptidoglycan synthesis</keyword>
<evidence type="ECO:0000313" key="10">
    <source>
        <dbReference type="Proteomes" id="UP000051461"/>
    </source>
</evidence>
<keyword evidence="5 8" id="KW-0413">Isomerase</keyword>
<dbReference type="GO" id="GO:0009252">
    <property type="term" value="P:peptidoglycan biosynthetic process"/>
    <property type="evidence" value="ECO:0007669"/>
    <property type="project" value="UniProtKB-UniRule"/>
</dbReference>
<keyword evidence="3 8" id="KW-0133">Cell shape</keyword>
<proteinExistence type="inferred from homology"/>
<feature type="binding site" evidence="8">
    <location>
        <begin position="75"/>
        <end position="76"/>
    </location>
    <ligand>
        <name>substrate</name>
    </ligand>
</feature>
<name>A0A0R1H2N3_9LACO</name>
<dbReference type="PATRIC" id="fig|1423726.3.peg.1150"/>
<evidence type="ECO:0000256" key="7">
    <source>
        <dbReference type="ARBA" id="ARBA00070053"/>
    </source>
</evidence>
<feature type="active site" description="Proton donor/acceptor" evidence="8">
    <location>
        <position position="74"/>
    </location>
</feature>
<dbReference type="Gene3D" id="3.40.50.1860">
    <property type="match status" value="2"/>
</dbReference>
<dbReference type="Pfam" id="PF01177">
    <property type="entry name" value="Asp_Glu_race"/>
    <property type="match status" value="1"/>
</dbReference>
<feature type="binding site" evidence="8">
    <location>
        <begin position="11"/>
        <end position="12"/>
    </location>
    <ligand>
        <name>substrate</name>
    </ligand>
</feature>
<organism evidence="9 10">
    <name type="scientific">Loigolactobacillus bifermentans DSM 20003</name>
    <dbReference type="NCBI Taxonomy" id="1423726"/>
    <lineage>
        <taxon>Bacteria</taxon>
        <taxon>Bacillati</taxon>
        <taxon>Bacillota</taxon>
        <taxon>Bacilli</taxon>
        <taxon>Lactobacillales</taxon>
        <taxon>Lactobacillaceae</taxon>
        <taxon>Loigolactobacillus</taxon>
    </lineage>
</organism>
<dbReference type="NCBIfam" id="NF002035">
    <property type="entry name" value="PRK00865.1-3"/>
    <property type="match status" value="1"/>
</dbReference>
<dbReference type="PANTHER" id="PTHR21198:SF2">
    <property type="entry name" value="GLUTAMATE RACEMASE"/>
    <property type="match status" value="1"/>
</dbReference>
<keyword evidence="10" id="KW-1185">Reference proteome</keyword>
<dbReference type="OrthoDB" id="9801055at2"/>
<evidence type="ECO:0000256" key="1">
    <source>
        <dbReference type="ARBA" id="ARBA00001602"/>
    </source>
</evidence>
<feature type="active site" description="Proton donor/acceptor" evidence="8">
    <location>
        <position position="185"/>
    </location>
</feature>
<dbReference type="InterPro" id="IPR018187">
    <property type="entry name" value="Asp/Glu_racemase_AS_1"/>
</dbReference>
<dbReference type="GO" id="GO:0071555">
    <property type="term" value="P:cell wall organization"/>
    <property type="evidence" value="ECO:0007669"/>
    <property type="project" value="UniProtKB-KW"/>
</dbReference>
<comment type="pathway">
    <text evidence="8">Cell wall biogenesis; peptidoglycan biosynthesis.</text>
</comment>
<comment type="catalytic activity">
    <reaction evidence="1 8">
        <text>L-glutamate = D-glutamate</text>
        <dbReference type="Rhea" id="RHEA:12813"/>
        <dbReference type="ChEBI" id="CHEBI:29985"/>
        <dbReference type="ChEBI" id="CHEBI:29986"/>
        <dbReference type="EC" id="5.1.1.3"/>
    </reaction>
</comment>
<protein>
    <recommendedName>
        <fullName evidence="7 8">Glutamate racemase</fullName>
        <ecNumber evidence="2 8">5.1.1.3</ecNumber>
    </recommendedName>
</protein>
<dbReference type="InterPro" id="IPR015942">
    <property type="entry name" value="Asp/Glu/hydantoin_racemase"/>
</dbReference>
<evidence type="ECO:0000256" key="4">
    <source>
        <dbReference type="ARBA" id="ARBA00022984"/>
    </source>
</evidence>
<evidence type="ECO:0000313" key="9">
    <source>
        <dbReference type="EMBL" id="KRK40249.1"/>
    </source>
</evidence>
<dbReference type="PROSITE" id="PS00923">
    <property type="entry name" value="ASP_GLU_RACEMASE_1"/>
    <property type="match status" value="1"/>
</dbReference>
<comment type="caution">
    <text evidence="9">The sequence shown here is derived from an EMBL/GenBank/DDBJ whole genome shotgun (WGS) entry which is preliminary data.</text>
</comment>
<comment type="function">
    <text evidence="8">Provides the (R)-glutamate required for cell wall biosynthesis.</text>
</comment>
<dbReference type="Proteomes" id="UP000051461">
    <property type="component" value="Unassembled WGS sequence"/>
</dbReference>
<evidence type="ECO:0000256" key="5">
    <source>
        <dbReference type="ARBA" id="ARBA00023235"/>
    </source>
</evidence>
<dbReference type="PANTHER" id="PTHR21198">
    <property type="entry name" value="GLUTAMATE RACEMASE"/>
    <property type="match status" value="1"/>
</dbReference>
<dbReference type="InterPro" id="IPR004391">
    <property type="entry name" value="Glu_race"/>
</dbReference>
<dbReference type="NCBIfam" id="TIGR00067">
    <property type="entry name" value="glut_race"/>
    <property type="match status" value="1"/>
</dbReference>
<feature type="binding site" evidence="8">
    <location>
        <begin position="43"/>
        <end position="44"/>
    </location>
    <ligand>
        <name>substrate</name>
    </ligand>
</feature>
<keyword evidence="6 8" id="KW-0961">Cell wall biogenesis/degradation</keyword>
<dbReference type="STRING" id="1423726.FC07_GL001110"/>
<dbReference type="GO" id="GO:0008881">
    <property type="term" value="F:glutamate racemase activity"/>
    <property type="evidence" value="ECO:0007669"/>
    <property type="project" value="UniProtKB-UniRule"/>
</dbReference>
<evidence type="ECO:0000256" key="3">
    <source>
        <dbReference type="ARBA" id="ARBA00022960"/>
    </source>
</evidence>
<dbReference type="FunFam" id="3.40.50.1860:FF:000002">
    <property type="entry name" value="Glutamate racemase"/>
    <property type="match status" value="1"/>
</dbReference>
<comment type="similarity">
    <text evidence="8">Belongs to the aspartate/glutamate racemases family.</text>
</comment>
<feature type="binding site" evidence="8">
    <location>
        <begin position="186"/>
        <end position="187"/>
    </location>
    <ligand>
        <name>substrate</name>
    </ligand>
</feature>
<dbReference type="SUPFAM" id="SSF53681">
    <property type="entry name" value="Aspartate/glutamate racemase"/>
    <property type="match status" value="2"/>
</dbReference>
<dbReference type="InterPro" id="IPR033134">
    <property type="entry name" value="Asp/Glu_racemase_AS_2"/>
</dbReference>
<sequence>MSKQQAIGFMDSGVGGLTVVKEALQQLPNESVVYIGDTARNPYGPRPVSQIKAYTWQMTNFLLDQGVKMIVIACNTATSAALAEIKAALPIPVIGVILPGARAAIKATRNQRIGVIGTQATIKSGAYEQAIHRKAQQMTVFSQACPKFVSVVESNEFRSPVAKKVVAEGLQPFAKTGIDTLVMGCTHYPILRPVFQQWLGPDVTLIDSGAETVSQISMLLDYFEIANDQPDTPPMEAFYTTGSPTMFAEIASSWLQLKDLTAQRVDLTQLPQEKR</sequence>
<dbReference type="GO" id="GO:0008360">
    <property type="term" value="P:regulation of cell shape"/>
    <property type="evidence" value="ECO:0007669"/>
    <property type="project" value="UniProtKB-KW"/>
</dbReference>
<dbReference type="HAMAP" id="MF_00258">
    <property type="entry name" value="Glu_racemase"/>
    <property type="match status" value="1"/>
</dbReference>
<evidence type="ECO:0000256" key="8">
    <source>
        <dbReference type="HAMAP-Rule" id="MF_00258"/>
    </source>
</evidence>
<dbReference type="UniPathway" id="UPA00219"/>
<reference evidence="9 10" key="1">
    <citation type="journal article" date="2015" name="Genome Announc.">
        <title>Expanding the biotechnology potential of lactobacilli through comparative genomics of 213 strains and associated genera.</title>
        <authorList>
            <person name="Sun Z."/>
            <person name="Harris H.M."/>
            <person name="McCann A."/>
            <person name="Guo C."/>
            <person name="Argimon S."/>
            <person name="Zhang W."/>
            <person name="Yang X."/>
            <person name="Jeffery I.B."/>
            <person name="Cooney J.C."/>
            <person name="Kagawa T.F."/>
            <person name="Liu W."/>
            <person name="Song Y."/>
            <person name="Salvetti E."/>
            <person name="Wrobel A."/>
            <person name="Rasinkangas P."/>
            <person name="Parkhill J."/>
            <person name="Rea M.C."/>
            <person name="O'Sullivan O."/>
            <person name="Ritari J."/>
            <person name="Douillard F.P."/>
            <person name="Paul Ross R."/>
            <person name="Yang R."/>
            <person name="Briner A.E."/>
            <person name="Felis G.E."/>
            <person name="de Vos W.M."/>
            <person name="Barrangou R."/>
            <person name="Klaenhammer T.R."/>
            <person name="Caufield P.W."/>
            <person name="Cui Y."/>
            <person name="Zhang H."/>
            <person name="O'Toole P.W."/>
        </authorList>
    </citation>
    <scope>NUCLEOTIDE SEQUENCE [LARGE SCALE GENOMIC DNA]</scope>
    <source>
        <strain evidence="9 10">DSM 20003</strain>
    </source>
</reference>
<dbReference type="EMBL" id="AZDA01000018">
    <property type="protein sequence ID" value="KRK40249.1"/>
    <property type="molecule type" value="Genomic_DNA"/>
</dbReference>
<evidence type="ECO:0000256" key="6">
    <source>
        <dbReference type="ARBA" id="ARBA00023316"/>
    </source>
</evidence>
<dbReference type="EC" id="5.1.1.3" evidence="2 8"/>
<dbReference type="RefSeq" id="WP_057903766.1">
    <property type="nucleotide sequence ID" value="NZ_AZDA01000018.1"/>
</dbReference>
<gene>
    <name evidence="8" type="primary">murI</name>
    <name evidence="9" type="ORF">FC07_GL001110</name>
</gene>
<accession>A0A0R1H2N3</accession>
<dbReference type="GO" id="GO:0042802">
    <property type="term" value="F:identical protein binding"/>
    <property type="evidence" value="ECO:0007669"/>
    <property type="project" value="UniProtKB-ARBA"/>
</dbReference>